<dbReference type="InterPro" id="IPR010441">
    <property type="entry name" value="CH_2"/>
</dbReference>
<protein>
    <recommendedName>
        <fullName evidence="4">Spermatogenesis-associated protein 4</fullName>
    </recommendedName>
</protein>
<evidence type="ECO:0000313" key="8">
    <source>
        <dbReference type="Proteomes" id="UP000186817"/>
    </source>
</evidence>
<feature type="region of interest" description="Disordered" evidence="5">
    <location>
        <begin position="622"/>
        <end position="644"/>
    </location>
</feature>
<evidence type="ECO:0000256" key="1">
    <source>
        <dbReference type="ARBA" id="ARBA00004123"/>
    </source>
</evidence>
<dbReference type="GO" id="GO:0051493">
    <property type="term" value="P:regulation of cytoskeleton organization"/>
    <property type="evidence" value="ECO:0007669"/>
    <property type="project" value="TreeGrafter"/>
</dbReference>
<feature type="compositionally biased region" description="Polar residues" evidence="5">
    <location>
        <begin position="326"/>
        <end position="341"/>
    </location>
</feature>
<dbReference type="Proteomes" id="UP000186817">
    <property type="component" value="Unassembled WGS sequence"/>
</dbReference>
<dbReference type="Gene3D" id="1.10.418.10">
    <property type="entry name" value="Calponin-like domain"/>
    <property type="match status" value="1"/>
</dbReference>
<feature type="compositionally biased region" description="Low complexity" evidence="5">
    <location>
        <begin position="308"/>
        <end position="321"/>
    </location>
</feature>
<feature type="region of interest" description="Disordered" evidence="5">
    <location>
        <begin position="246"/>
        <end position="341"/>
    </location>
</feature>
<sequence>MALLGLMISSDFEGQDGHRTVAMVASIFDQAADVCLNPYVARALAFLEAWICSADISISLWWVPFRMKATGEGPNMALAFGLLLLHAGVFFTEGMRPVDMSAMETEDLGACKKRKGSTPGSEIWCRCNHQGGPIVSQEACEDPNGDRKTKCQWDEEQLKCLPTAPATSTPEDIFSQIHEVSENLKNDDTNMSLRDLVTNTTTPGLHWLHPWHAVNYVGSWVSPSSYATTTTTSEVPEVMQRELYFEPKMKSLPQSSEESEDLTTSSEASDVYTEPTTQSAFPESPGTTTTSSEASDVYTEPTTQSAFPESPGTTTTSSEASDVYTEPTTQSAFPESPGTTTPELEAIEEQWKGEADHLRGVLADLRKTAEKEKVRLHEEKEAARTLARHSGAMGGARWLFLQLLLDHGCRVASAQDEESTLGFLFGMGGDYVFPLMDFVASESEDIDHEVARIDAQLARVGDARQQVEQMALKMRSAASLTSLPREVLKWIQSLDLSYSVRNVKRDFSNGFLVAEIFSRYHAQDISMHSFDNGLKAATKNDNWEQLFRFFRKHNYPISRMDFDPVMENQPGTAVALLIKVYTLLTNRTVPIFVSEDLPDTMESASPSQKKAVEALLEAPSSEMPPLEESPQHVGGDSASGASGPDAYHIFQAARQKRPAERSVPRAVAERGEAIPLDIPEVSSRSLTRNVAQLRAQQAQANMQKSSVSTSQQKATGAVENSPLTPRLGLGIAVKPVMDIMRPTVAAILQEDDQVMKSLDPCKDVLVSFMELCRTHVPQPIVVRVFHTLSGQVHQLVETALKSPAEFWRVWRLLSPTLVEFSERNPVFESVVTFFKRLGQLMGEADAILTQQLLVDGILPSLSPLLVDTAGKREPLCEVVYAYTQPQTLARLNVLRGLKEVMESMPAYICCLSYLLPMELEVGLDDEHLLRHYQYYALLALQRKEPSVRVAGLTMLRLVLQSPNFPQNVLQEVHSFAGLVRDEWWEVQGQLLLLASSLLEHMAALGQADAEVSHVLVNVAVELLEGKGSSKMVLQIGLCCLAKVLKPYPALLPAYVAALLRHPANFRHRLLESHSQAMHGTAPSRRKRYVMGTSCRVYEECCISDQWPAVDVARTLAEQCGAENLPHFEPEHLEVLTSCMPAPDVDIDNGWLAVFEKVKNYIFVAALDPVLHTGAVNVIRRFWLCRPQSLALRALDASKKTLLQTLRLNYSDAANAQARVEERVLVDFLSEMRDAGGAVAQTLQGVVDQFREVHNAEFQRSSLAKLFD</sequence>
<feature type="compositionally biased region" description="Low complexity" evidence="5">
    <location>
        <begin position="282"/>
        <end position="295"/>
    </location>
</feature>
<dbReference type="SUPFAM" id="SSF47576">
    <property type="entry name" value="Calponin-homology domain, CH-domain"/>
    <property type="match status" value="1"/>
</dbReference>
<dbReference type="PANTHER" id="PTHR12509:SF8">
    <property type="entry name" value="SPERMATOGENESIS-ASSOCIATED PROTEIN 4"/>
    <property type="match status" value="1"/>
</dbReference>
<dbReference type="InterPro" id="IPR001715">
    <property type="entry name" value="CH_dom"/>
</dbReference>
<comment type="subcellular location">
    <subcellularLocation>
        <location evidence="1">Nucleus</location>
    </subcellularLocation>
</comment>
<dbReference type="PANTHER" id="PTHR12509">
    <property type="entry name" value="SPERMATOGENESIS-ASSOCIATED 4-RELATED"/>
    <property type="match status" value="1"/>
</dbReference>
<feature type="region of interest" description="Disordered" evidence="5">
    <location>
        <begin position="696"/>
        <end position="721"/>
    </location>
</feature>
<dbReference type="SUPFAM" id="SSF48371">
    <property type="entry name" value="ARM repeat"/>
    <property type="match status" value="1"/>
</dbReference>
<keyword evidence="8" id="KW-1185">Reference proteome</keyword>
<evidence type="ECO:0000256" key="5">
    <source>
        <dbReference type="SAM" id="MobiDB-lite"/>
    </source>
</evidence>
<comment type="function">
    <text evidence="3">May play a role in apoptosis regulation.</text>
</comment>
<accession>A0A1Q9DFQ1</accession>
<comment type="caution">
    <text evidence="7">The sequence shown here is derived from an EMBL/GenBank/DDBJ whole genome shotgun (WGS) entry which is preliminary data.</text>
</comment>
<dbReference type="EMBL" id="LSRX01000562">
    <property type="protein sequence ID" value="OLP94006.1"/>
    <property type="molecule type" value="Genomic_DNA"/>
</dbReference>
<dbReference type="FunFam" id="1.10.418.10:FF:000061">
    <property type="entry name" value="Spermatogenesis associated 4"/>
    <property type="match status" value="1"/>
</dbReference>
<keyword evidence="2" id="KW-0539">Nucleus</keyword>
<evidence type="ECO:0000256" key="3">
    <source>
        <dbReference type="ARBA" id="ARBA00058372"/>
    </source>
</evidence>
<proteinExistence type="predicted"/>
<evidence type="ECO:0000256" key="4">
    <source>
        <dbReference type="ARBA" id="ARBA00071322"/>
    </source>
</evidence>
<feature type="domain" description="Calponin-homology (CH)" evidence="6">
    <location>
        <begin position="481"/>
        <end position="588"/>
    </location>
</feature>
<evidence type="ECO:0000256" key="2">
    <source>
        <dbReference type="ARBA" id="ARBA00023242"/>
    </source>
</evidence>
<dbReference type="InterPro" id="IPR036872">
    <property type="entry name" value="CH_dom_sf"/>
</dbReference>
<name>A0A1Q9DFQ1_SYMMI</name>
<dbReference type="PROSITE" id="PS50021">
    <property type="entry name" value="CH"/>
    <property type="match status" value="1"/>
</dbReference>
<dbReference type="GO" id="GO:0005634">
    <property type="term" value="C:nucleus"/>
    <property type="evidence" value="ECO:0007669"/>
    <property type="project" value="UniProtKB-SubCell"/>
</dbReference>
<organism evidence="7 8">
    <name type="scientific">Symbiodinium microadriaticum</name>
    <name type="common">Dinoflagellate</name>
    <name type="synonym">Zooxanthella microadriatica</name>
    <dbReference type="NCBI Taxonomy" id="2951"/>
    <lineage>
        <taxon>Eukaryota</taxon>
        <taxon>Sar</taxon>
        <taxon>Alveolata</taxon>
        <taxon>Dinophyceae</taxon>
        <taxon>Suessiales</taxon>
        <taxon>Symbiodiniaceae</taxon>
        <taxon>Symbiodinium</taxon>
    </lineage>
</organism>
<evidence type="ECO:0000313" key="7">
    <source>
        <dbReference type="EMBL" id="OLP94006.1"/>
    </source>
</evidence>
<dbReference type="InterPro" id="IPR052111">
    <property type="entry name" value="Spermatogenesis_Ciliary_MAP"/>
</dbReference>
<dbReference type="GO" id="GO:0005930">
    <property type="term" value="C:axoneme"/>
    <property type="evidence" value="ECO:0007669"/>
    <property type="project" value="TreeGrafter"/>
</dbReference>
<gene>
    <name evidence="7" type="primary">SPATA4</name>
    <name evidence="7" type="ORF">AK812_SmicGene24017</name>
</gene>
<feature type="compositionally biased region" description="Polar residues" evidence="5">
    <location>
        <begin position="696"/>
        <end position="714"/>
    </location>
</feature>
<dbReference type="GO" id="GO:0008017">
    <property type="term" value="F:microtubule binding"/>
    <property type="evidence" value="ECO:0007669"/>
    <property type="project" value="TreeGrafter"/>
</dbReference>
<dbReference type="Pfam" id="PF06294">
    <property type="entry name" value="CH_2"/>
    <property type="match status" value="1"/>
</dbReference>
<dbReference type="OrthoDB" id="62528at2759"/>
<dbReference type="InterPro" id="IPR016024">
    <property type="entry name" value="ARM-type_fold"/>
</dbReference>
<dbReference type="AlphaFoldDB" id="A0A1Q9DFQ1"/>
<evidence type="ECO:0000259" key="6">
    <source>
        <dbReference type="PROSITE" id="PS50021"/>
    </source>
</evidence>
<reference evidence="7 8" key="1">
    <citation type="submission" date="2016-02" db="EMBL/GenBank/DDBJ databases">
        <title>Genome analysis of coral dinoflagellate symbionts highlights evolutionary adaptations to a symbiotic lifestyle.</title>
        <authorList>
            <person name="Aranda M."/>
            <person name="Li Y."/>
            <person name="Liew Y.J."/>
            <person name="Baumgarten S."/>
            <person name="Simakov O."/>
            <person name="Wilson M."/>
            <person name="Piel J."/>
            <person name="Ashoor H."/>
            <person name="Bougouffa S."/>
            <person name="Bajic V.B."/>
            <person name="Ryu T."/>
            <person name="Ravasi T."/>
            <person name="Bayer T."/>
            <person name="Micklem G."/>
            <person name="Kim H."/>
            <person name="Bhak J."/>
            <person name="Lajeunesse T.C."/>
            <person name="Voolstra C.R."/>
        </authorList>
    </citation>
    <scope>NUCLEOTIDE SEQUENCE [LARGE SCALE GENOMIC DNA]</scope>
    <source>
        <strain evidence="7 8">CCMP2467</strain>
    </source>
</reference>